<evidence type="ECO:0000256" key="2">
    <source>
        <dbReference type="SAM" id="MobiDB-lite"/>
    </source>
</evidence>
<protein>
    <submittedName>
        <fullName evidence="4">Uncharacterized protein LOC121393217</fullName>
    </submittedName>
</protein>
<accession>A0A8J1KI97</accession>
<feature type="region of interest" description="Disordered" evidence="2">
    <location>
        <begin position="1"/>
        <end position="67"/>
    </location>
</feature>
<dbReference type="PANTHER" id="PTHR34605">
    <property type="entry name" value="PHAGE_INTEGRASE DOMAIN-CONTAINING PROTEIN"/>
    <property type="match status" value="1"/>
</dbReference>
<name>A0A8J1KI97_XENLA</name>
<dbReference type="InterPro" id="IPR052925">
    <property type="entry name" value="Phage_Integrase-like_Recomb"/>
</dbReference>
<evidence type="ECO:0000313" key="3">
    <source>
        <dbReference type="Proteomes" id="UP000186698"/>
    </source>
</evidence>
<dbReference type="InterPro" id="IPR010998">
    <property type="entry name" value="Integrase_recombinase_N"/>
</dbReference>
<dbReference type="AlphaFoldDB" id="A0A8J1KI97"/>
<proteinExistence type="predicted"/>
<feature type="compositionally biased region" description="Polar residues" evidence="2">
    <location>
        <begin position="42"/>
        <end position="52"/>
    </location>
</feature>
<dbReference type="GO" id="GO:0003677">
    <property type="term" value="F:DNA binding"/>
    <property type="evidence" value="ECO:0007669"/>
    <property type="project" value="UniProtKB-KW"/>
</dbReference>
<dbReference type="PANTHER" id="PTHR34605:SF8">
    <property type="entry name" value="FILAGGRIN-2-LIKE ISOFORM X1"/>
    <property type="match status" value="1"/>
</dbReference>
<evidence type="ECO:0000256" key="1">
    <source>
        <dbReference type="ARBA" id="ARBA00023125"/>
    </source>
</evidence>
<dbReference type="OrthoDB" id="9863428at2759"/>
<dbReference type="KEGG" id="xla:121393217"/>
<organism evidence="3 4">
    <name type="scientific">Xenopus laevis</name>
    <name type="common">African clawed frog</name>
    <dbReference type="NCBI Taxonomy" id="8355"/>
    <lineage>
        <taxon>Eukaryota</taxon>
        <taxon>Metazoa</taxon>
        <taxon>Chordata</taxon>
        <taxon>Craniata</taxon>
        <taxon>Vertebrata</taxon>
        <taxon>Euteleostomi</taxon>
        <taxon>Amphibia</taxon>
        <taxon>Batrachia</taxon>
        <taxon>Anura</taxon>
        <taxon>Pipoidea</taxon>
        <taxon>Pipidae</taxon>
        <taxon>Xenopodinae</taxon>
        <taxon>Xenopus</taxon>
        <taxon>Xenopus</taxon>
    </lineage>
</organism>
<dbReference type="Proteomes" id="UP000186698">
    <property type="component" value="Chromosome 4S"/>
</dbReference>
<evidence type="ECO:0000313" key="4">
    <source>
        <dbReference type="RefSeq" id="XP_041417056.1"/>
    </source>
</evidence>
<keyword evidence="1" id="KW-0238">DNA-binding</keyword>
<dbReference type="RefSeq" id="XP_041417056.1">
    <property type="nucleotide sequence ID" value="XM_041561122.1"/>
</dbReference>
<reference evidence="4" key="1">
    <citation type="submission" date="2025-08" db="UniProtKB">
        <authorList>
            <consortium name="RefSeq"/>
        </authorList>
    </citation>
    <scope>IDENTIFICATION</scope>
    <source>
        <strain evidence="4">J_2021</strain>
        <tissue evidence="4">Erythrocytes</tissue>
    </source>
</reference>
<gene>
    <name evidence="4" type="primary">LOC121393217</name>
</gene>
<keyword evidence="3" id="KW-1185">Reference proteome</keyword>
<dbReference type="GeneID" id="121393217"/>
<sequence>MTRDSWLRSQQHNRSRDQEETGLQPAEGRRHSRRLPYAGQTWEPNSTIGTDSRSGRPPNPGASVAAGDDRIGGFVRSLVAESTWASYGKVWKEWEQLGNWVGGTHSPQDRQEPMFWWVYWMAEQGRTVVQIEKGMGALVFLFKLRGWEDLNKGFVVRQVIKGFKRSRVRQDSRSLLLDDTLYGLVFQAAPGGIQRNDVELSEERVDKWLSRSKTDKGRRVVLYAIRIGAISPYVNVQQFLMIQPNIEGPLFIHEDGTSFTRFQAA</sequence>
<dbReference type="Gene3D" id="1.10.150.130">
    <property type="match status" value="1"/>
</dbReference>